<gene>
    <name evidence="5" type="ORF">MNBD_ALPHA05-834</name>
</gene>
<dbReference type="EMBL" id="UOEH01000145">
    <property type="protein sequence ID" value="VAV94756.1"/>
    <property type="molecule type" value="Genomic_DNA"/>
</dbReference>
<dbReference type="GO" id="GO:0016042">
    <property type="term" value="P:lipid catabolic process"/>
    <property type="evidence" value="ECO:0007669"/>
    <property type="project" value="UniProtKB-KW"/>
</dbReference>
<dbReference type="InterPro" id="IPR050301">
    <property type="entry name" value="NTE"/>
</dbReference>
<dbReference type="PROSITE" id="PS51635">
    <property type="entry name" value="PNPLA"/>
    <property type="match status" value="1"/>
</dbReference>
<name>A0A3B0S1Q5_9ZZZZ</name>
<dbReference type="InterPro" id="IPR002641">
    <property type="entry name" value="PNPLA_dom"/>
</dbReference>
<evidence type="ECO:0000256" key="3">
    <source>
        <dbReference type="ARBA" id="ARBA00023098"/>
    </source>
</evidence>
<evidence type="ECO:0000313" key="5">
    <source>
        <dbReference type="EMBL" id="VAV94756.1"/>
    </source>
</evidence>
<evidence type="ECO:0000256" key="1">
    <source>
        <dbReference type="ARBA" id="ARBA00022801"/>
    </source>
</evidence>
<reference evidence="5" key="1">
    <citation type="submission" date="2018-06" db="EMBL/GenBank/DDBJ databases">
        <authorList>
            <person name="Zhirakovskaya E."/>
        </authorList>
    </citation>
    <scope>NUCLEOTIDE SEQUENCE</scope>
</reference>
<dbReference type="PANTHER" id="PTHR14226">
    <property type="entry name" value="NEUROPATHY TARGET ESTERASE/SWISS CHEESE D.MELANOGASTER"/>
    <property type="match status" value="1"/>
</dbReference>
<feature type="non-terminal residue" evidence="5">
    <location>
        <position position="1"/>
    </location>
</feature>
<dbReference type="SUPFAM" id="SSF52151">
    <property type="entry name" value="FabD/lysophospholipase-like"/>
    <property type="match status" value="1"/>
</dbReference>
<dbReference type="InterPro" id="IPR016035">
    <property type="entry name" value="Acyl_Trfase/lysoPLipase"/>
</dbReference>
<dbReference type="Gene3D" id="3.40.1090.10">
    <property type="entry name" value="Cytosolic phospholipase A2 catalytic domain"/>
    <property type="match status" value="2"/>
</dbReference>
<feature type="domain" description="PNPLA" evidence="4">
    <location>
        <begin position="1"/>
        <end position="156"/>
    </location>
</feature>
<accession>A0A3B0S1Q5</accession>
<evidence type="ECO:0000259" key="4">
    <source>
        <dbReference type="PROSITE" id="PS51635"/>
    </source>
</evidence>
<keyword evidence="1" id="KW-0378">Hydrolase</keyword>
<dbReference type="Pfam" id="PF01734">
    <property type="entry name" value="Patatin"/>
    <property type="match status" value="1"/>
</dbReference>
<evidence type="ECO:0000256" key="2">
    <source>
        <dbReference type="ARBA" id="ARBA00022963"/>
    </source>
</evidence>
<dbReference type="AlphaFoldDB" id="A0A3B0S1Q5"/>
<protein>
    <submittedName>
        <fullName evidence="5">FIG00613342: Bacterial patatin-like phospholipase domain containing protein</fullName>
    </submittedName>
</protein>
<dbReference type="GO" id="GO:0016787">
    <property type="term" value="F:hydrolase activity"/>
    <property type="evidence" value="ECO:0007669"/>
    <property type="project" value="UniProtKB-KW"/>
</dbReference>
<keyword evidence="2" id="KW-0442">Lipid degradation</keyword>
<sequence>GSGAARGWAHVGVLRGLKEIGMEPDIIAGCSVGALVGGAYVIGALDEFESWARELKPLSALERFTLKVRRGGLIDTAPAFDAFRSYDKNIEELAVKFAAIAADLATGEEVAITTGSVIDAARASSAIPVIFHSVEHEGRWFVDGALANPAPVSHARAMGADVVLAVDLNAVPRVLDRFDAPAPSLPVSTPSRAPKPGLSGAVAKLIEDTRGGVKRQFDLAKARADAAPHLFETAYAAADIFQMHLARARARTDPPDILLRPDMRDAMPTAFDRADEFIEEGRKGLLGVRAELEALLER</sequence>
<dbReference type="PANTHER" id="PTHR14226:SF76">
    <property type="entry name" value="NTE FAMILY PROTEIN RSSA"/>
    <property type="match status" value="1"/>
</dbReference>
<keyword evidence="3" id="KW-0443">Lipid metabolism</keyword>
<proteinExistence type="predicted"/>
<organism evidence="5">
    <name type="scientific">hydrothermal vent metagenome</name>
    <dbReference type="NCBI Taxonomy" id="652676"/>
    <lineage>
        <taxon>unclassified sequences</taxon>
        <taxon>metagenomes</taxon>
        <taxon>ecological metagenomes</taxon>
    </lineage>
</organism>